<evidence type="ECO:0000256" key="2">
    <source>
        <dbReference type="ARBA" id="ARBA00022679"/>
    </source>
</evidence>
<comment type="similarity">
    <text evidence="1">Belongs to the sulfotransferase 1 family.</text>
</comment>
<evidence type="ECO:0000313" key="4">
    <source>
        <dbReference type="EMBL" id="OAG27031.1"/>
    </source>
</evidence>
<dbReference type="InterPro" id="IPR027417">
    <property type="entry name" value="P-loop_NTPase"/>
</dbReference>
<reference evidence="4 5" key="1">
    <citation type="submission" date="2016-02" db="EMBL/GenBank/DDBJ databases">
        <title>Draft genome sequence of Thermodesulfatator sp. S606.</title>
        <authorList>
            <person name="Lai Q."/>
            <person name="Cao J."/>
            <person name="Dupont S."/>
            <person name="Shao Z."/>
            <person name="Jebbar M."/>
            <person name="Alain K."/>
        </authorList>
    </citation>
    <scope>NUCLEOTIDE SEQUENCE [LARGE SCALE GENOMIC DNA]</scope>
    <source>
        <strain evidence="4 5">S606</strain>
    </source>
</reference>
<dbReference type="PANTHER" id="PTHR11783">
    <property type="entry name" value="SULFOTRANSFERASE SULT"/>
    <property type="match status" value="1"/>
</dbReference>
<dbReference type="Proteomes" id="UP000076964">
    <property type="component" value="Unassembled WGS sequence"/>
</dbReference>
<gene>
    <name evidence="4" type="ORF">TH606_09120</name>
</gene>
<keyword evidence="5" id="KW-1185">Reference proteome</keyword>
<dbReference type="Gene3D" id="3.40.50.300">
    <property type="entry name" value="P-loop containing nucleotide triphosphate hydrolases"/>
    <property type="match status" value="1"/>
</dbReference>
<dbReference type="SUPFAM" id="SSF52540">
    <property type="entry name" value="P-loop containing nucleoside triphosphate hydrolases"/>
    <property type="match status" value="1"/>
</dbReference>
<dbReference type="STRING" id="1795632.TH606_09120"/>
<evidence type="ECO:0000259" key="3">
    <source>
        <dbReference type="Pfam" id="PF00685"/>
    </source>
</evidence>
<organism evidence="4 5">
    <name type="scientific">Thermodesulfatator autotrophicus</name>
    <dbReference type="NCBI Taxonomy" id="1795632"/>
    <lineage>
        <taxon>Bacteria</taxon>
        <taxon>Pseudomonadati</taxon>
        <taxon>Thermodesulfobacteriota</taxon>
        <taxon>Thermodesulfobacteria</taxon>
        <taxon>Thermodesulfobacteriales</taxon>
        <taxon>Thermodesulfatatoraceae</taxon>
        <taxon>Thermodesulfatator</taxon>
    </lineage>
</organism>
<protein>
    <recommendedName>
        <fullName evidence="3">Sulfotransferase domain-containing protein</fullName>
    </recommendedName>
</protein>
<feature type="domain" description="Sulfotransferase" evidence="3">
    <location>
        <begin position="32"/>
        <end position="247"/>
    </location>
</feature>
<comment type="caution">
    <text evidence="4">The sequence shown here is derived from an EMBL/GenBank/DDBJ whole genome shotgun (WGS) entry which is preliminary data.</text>
</comment>
<dbReference type="InterPro" id="IPR000863">
    <property type="entry name" value="Sulfotransferase_dom"/>
</dbReference>
<dbReference type="AlphaFoldDB" id="A0A177E6B6"/>
<evidence type="ECO:0000256" key="1">
    <source>
        <dbReference type="ARBA" id="ARBA00005771"/>
    </source>
</evidence>
<keyword evidence="2" id="KW-0808">Transferase</keyword>
<dbReference type="EMBL" id="LSFI01000044">
    <property type="protein sequence ID" value="OAG27031.1"/>
    <property type="molecule type" value="Genomic_DNA"/>
</dbReference>
<dbReference type="Pfam" id="PF00685">
    <property type="entry name" value="Sulfotransfer_1"/>
    <property type="match status" value="1"/>
</dbReference>
<name>A0A177E6B6_9BACT</name>
<evidence type="ECO:0000313" key="5">
    <source>
        <dbReference type="Proteomes" id="UP000076964"/>
    </source>
</evidence>
<proteinExistence type="inferred from homology"/>
<accession>A0A177E6B6</accession>
<dbReference type="GO" id="GO:0008146">
    <property type="term" value="F:sulfotransferase activity"/>
    <property type="evidence" value="ECO:0007669"/>
    <property type="project" value="InterPro"/>
</dbReference>
<sequence>MLKFAKSISKNFREHIMRQKHKQYLPDNPMHDDIYIVEFPKSGITWLQHILGNIELQLAGKKREFISFYNHHKYLPDVHQLRGANINRFLNRTFIKSHAEYNPFYYFVIYLIRNPFDVMVSYYNFLLHMGESYKNFKKFVKSEKGIKAWKRHVLSWWYRKVDAQRIHFIKYEDLLKNPVHEISELYKNLGVNVEKEIIEESVERSKMEKMRASEEHYRKYNPNYSMSFVGKRGKIKKEQFLTDEVGEYILQETKEIIEFFYPELVKDRGTP</sequence>